<comment type="caution">
    <text evidence="2">The sequence shown here is derived from an EMBL/GenBank/DDBJ whole genome shotgun (WGS) entry which is preliminary data.</text>
</comment>
<protein>
    <submittedName>
        <fullName evidence="2">Uncharacterized protein</fullName>
    </submittedName>
</protein>
<proteinExistence type="predicted"/>
<sequence length="67" mass="7297">MHEIGACLTETDMIFGAGFGTVPDADSDFLAFQPSHRDDFRNASEPIGLDTCHISSPRPDDSLMAIR</sequence>
<dbReference type="AlphaFoldDB" id="A0ABD7G7Q3"/>
<reference evidence="2 3" key="1">
    <citation type="journal article" date="2018" name="PLoS ONE">
        <title>Phenotypic characterization and whole genome analysis of extended-spectrum beta-lactamase-producing bacteria isolated from dogs in Germany.</title>
        <authorList>
            <person name="Boehmer T."/>
            <person name="Vogler A.J."/>
            <person name="Thomas A."/>
            <person name="Sauer S."/>
            <person name="Hergenroether M."/>
            <person name="Straubinger R.K."/>
            <person name="Birdsell D."/>
            <person name="Keim P."/>
            <person name="Sahl J.W."/>
            <person name="Williamson C.H."/>
            <person name="Riehm J.M."/>
        </authorList>
    </citation>
    <scope>NUCLEOTIDE SEQUENCE [LARGE SCALE GENOMIC DNA]</scope>
    <source>
        <strain evidence="2 3">AFG_SD03_1510_Ahy_093</strain>
    </source>
</reference>
<feature type="region of interest" description="Disordered" evidence="1">
    <location>
        <begin position="48"/>
        <end position="67"/>
    </location>
</feature>
<evidence type="ECO:0000313" key="2">
    <source>
        <dbReference type="EMBL" id="RCF49340.1"/>
    </source>
</evidence>
<evidence type="ECO:0000256" key="1">
    <source>
        <dbReference type="SAM" id="MobiDB-lite"/>
    </source>
</evidence>
<name>A0ABD7G7Q3_AERHY</name>
<gene>
    <name evidence="2" type="ORF">C6C11_11275</name>
</gene>
<organism evidence="2 3">
    <name type="scientific">Aeromonas hydrophila</name>
    <dbReference type="NCBI Taxonomy" id="644"/>
    <lineage>
        <taxon>Bacteria</taxon>
        <taxon>Pseudomonadati</taxon>
        <taxon>Pseudomonadota</taxon>
        <taxon>Gammaproteobacteria</taxon>
        <taxon>Aeromonadales</taxon>
        <taxon>Aeromonadaceae</taxon>
        <taxon>Aeromonas</taxon>
    </lineage>
</organism>
<dbReference type="EMBL" id="PUTQ01000014">
    <property type="protein sequence ID" value="RCF49340.1"/>
    <property type="molecule type" value="Genomic_DNA"/>
</dbReference>
<dbReference type="Proteomes" id="UP000253075">
    <property type="component" value="Unassembled WGS sequence"/>
</dbReference>
<evidence type="ECO:0000313" key="3">
    <source>
        <dbReference type="Proteomes" id="UP000253075"/>
    </source>
</evidence>
<reference evidence="3" key="2">
    <citation type="submission" date="2018-02" db="EMBL/GenBank/DDBJ databases">
        <title>Phenotypic characterization and whole genome analysis of multidrug-resistant, extended-spectrum beta-lactamase-producing bacteria isolated from dogs in Germany.</title>
        <authorList>
            <person name="Williamson C."/>
        </authorList>
    </citation>
    <scope>NUCLEOTIDE SEQUENCE [LARGE SCALE GENOMIC DNA]</scope>
    <source>
        <strain evidence="3">AFG_SD03_1510_Ahy_093</strain>
    </source>
</reference>
<accession>A0ABD7G7Q3</accession>